<sequence length="217" mass="22443">MRRIWAGPLLAALGASPALADFADGLSGGPDFWAVTGLGAGETLDLRAEASARARALGQLAPDEVVRNKGCAMVAGGRWCLVDTPIGPGWVEGRFLRESAPPGLDDSLPEPPLLTAPPGLPAGNGEPFTAFGTIPCATHRGQPSSSCAFGVIRTGPGGASLWVALPAGGQRYILFETGKPVFTDGEGRPAFTIEDDLFLIRIGPERFEVPRAVIDGG</sequence>
<keyword evidence="1" id="KW-0732">Signal</keyword>
<protein>
    <recommendedName>
        <fullName evidence="4">SH3 domain-containing protein</fullName>
    </recommendedName>
</protein>
<feature type="signal peptide" evidence="1">
    <location>
        <begin position="1"/>
        <end position="20"/>
    </location>
</feature>
<proteinExistence type="predicted"/>
<evidence type="ECO:0000256" key="1">
    <source>
        <dbReference type="SAM" id="SignalP"/>
    </source>
</evidence>
<feature type="chain" id="PRO_5020525276" description="SH3 domain-containing protein" evidence="1">
    <location>
        <begin position="21"/>
        <end position="217"/>
    </location>
</feature>
<dbReference type="EMBL" id="SWJZ01000156">
    <property type="protein sequence ID" value="TKD12542.1"/>
    <property type="molecule type" value="Genomic_DNA"/>
</dbReference>
<organism evidence="2 3">
    <name type="scientific">Rhodobacter capsulatus</name>
    <name type="common">Rhodopseudomonas capsulata</name>
    <dbReference type="NCBI Taxonomy" id="1061"/>
    <lineage>
        <taxon>Bacteria</taxon>
        <taxon>Pseudomonadati</taxon>
        <taxon>Pseudomonadota</taxon>
        <taxon>Alphaproteobacteria</taxon>
        <taxon>Rhodobacterales</taxon>
        <taxon>Rhodobacter group</taxon>
        <taxon>Rhodobacter</taxon>
    </lineage>
</organism>
<dbReference type="AlphaFoldDB" id="A0A4U1JIN9"/>
<dbReference type="OrthoDB" id="964913at2"/>
<evidence type="ECO:0000313" key="2">
    <source>
        <dbReference type="EMBL" id="TKD12542.1"/>
    </source>
</evidence>
<evidence type="ECO:0008006" key="4">
    <source>
        <dbReference type="Google" id="ProtNLM"/>
    </source>
</evidence>
<gene>
    <name evidence="2" type="ORF">FBT96_20365</name>
</gene>
<accession>A0A4U1JIN9</accession>
<dbReference type="Proteomes" id="UP000310597">
    <property type="component" value="Unassembled WGS sequence"/>
</dbReference>
<comment type="caution">
    <text evidence="2">The sequence shown here is derived from an EMBL/GenBank/DDBJ whole genome shotgun (WGS) entry which is preliminary data.</text>
</comment>
<evidence type="ECO:0000313" key="3">
    <source>
        <dbReference type="Proteomes" id="UP000310597"/>
    </source>
</evidence>
<dbReference type="RefSeq" id="WP_136909903.1">
    <property type="nucleotide sequence ID" value="NZ_SWJZ01000156.1"/>
</dbReference>
<reference evidence="2 3" key="1">
    <citation type="submission" date="2019-04" db="EMBL/GenBank/DDBJ databases">
        <title>Draft Whole-Genome sequence of the purple photosynthetic bacterium Rhodobacter capsulatus SP108 with an indigenous class A beta-lactamase.</title>
        <authorList>
            <person name="Robertson S."/>
            <person name="Meyer T.E."/>
            <person name="Kyndt J.A."/>
        </authorList>
    </citation>
    <scope>NUCLEOTIDE SEQUENCE [LARGE SCALE GENOMIC DNA]</scope>
    <source>
        <strain evidence="2 3">SP108</strain>
    </source>
</reference>
<name>A0A4U1JIN9_RHOCA</name>